<proteinExistence type="predicted"/>
<feature type="compositionally biased region" description="Basic and acidic residues" evidence="1">
    <location>
        <begin position="78"/>
        <end position="93"/>
    </location>
</feature>
<reference evidence="2" key="1">
    <citation type="submission" date="2022-06" db="EMBL/GenBank/DDBJ databases">
        <authorList>
            <person name="Berger JAMES D."/>
            <person name="Berger JAMES D."/>
        </authorList>
    </citation>
    <scope>NUCLEOTIDE SEQUENCE [LARGE SCALE GENOMIC DNA]</scope>
</reference>
<evidence type="ECO:0000313" key="3">
    <source>
        <dbReference type="WBParaSite" id="TREG1_85010.1"/>
    </source>
</evidence>
<feature type="compositionally biased region" description="Basic residues" evidence="1">
    <location>
        <begin position="63"/>
        <end position="77"/>
    </location>
</feature>
<organism evidence="2 3">
    <name type="scientific">Trichobilharzia regenti</name>
    <name type="common">Nasal bird schistosome</name>
    <dbReference type="NCBI Taxonomy" id="157069"/>
    <lineage>
        <taxon>Eukaryota</taxon>
        <taxon>Metazoa</taxon>
        <taxon>Spiralia</taxon>
        <taxon>Lophotrochozoa</taxon>
        <taxon>Platyhelminthes</taxon>
        <taxon>Trematoda</taxon>
        <taxon>Digenea</taxon>
        <taxon>Strigeidida</taxon>
        <taxon>Schistosomatoidea</taxon>
        <taxon>Schistosomatidae</taxon>
        <taxon>Trichobilharzia</taxon>
    </lineage>
</organism>
<feature type="region of interest" description="Disordered" evidence="1">
    <location>
        <begin position="38"/>
        <end position="114"/>
    </location>
</feature>
<dbReference type="AlphaFoldDB" id="A0AA85KFL4"/>
<evidence type="ECO:0000313" key="2">
    <source>
        <dbReference type="Proteomes" id="UP000050795"/>
    </source>
</evidence>
<accession>A0AA85KFL4</accession>
<dbReference type="WBParaSite" id="TREG1_85010.1">
    <property type="protein sequence ID" value="TREG1_85010.1"/>
    <property type="gene ID" value="TREG1_85010"/>
</dbReference>
<sequence length="114" mass="13561">MHAEERNARQSRRAVGRLMYHYGQYEFTTNSIMLLDRHHDQHRRQEEDGEDGGLELPPARYSYTKRRRPKLKLSKKSRLMDGYKDDEEVKTADEWNDDIGDDEGDVYEDAGEKR</sequence>
<dbReference type="Proteomes" id="UP000050795">
    <property type="component" value="Unassembled WGS sequence"/>
</dbReference>
<evidence type="ECO:0000256" key="1">
    <source>
        <dbReference type="SAM" id="MobiDB-lite"/>
    </source>
</evidence>
<name>A0AA85KFL4_TRIRE</name>
<feature type="compositionally biased region" description="Acidic residues" evidence="1">
    <location>
        <begin position="94"/>
        <end position="114"/>
    </location>
</feature>
<protein>
    <submittedName>
        <fullName evidence="3">Uncharacterized protein</fullName>
    </submittedName>
</protein>
<keyword evidence="2" id="KW-1185">Reference proteome</keyword>
<reference evidence="3" key="2">
    <citation type="submission" date="2023-11" db="UniProtKB">
        <authorList>
            <consortium name="WormBaseParasite"/>
        </authorList>
    </citation>
    <scope>IDENTIFICATION</scope>
</reference>